<dbReference type="RefSeq" id="WP_197003317.1">
    <property type="nucleotide sequence ID" value="NZ_BONS01000036.1"/>
</dbReference>
<dbReference type="Gene3D" id="3.40.50.300">
    <property type="entry name" value="P-loop containing nucleotide triphosphate hydrolases"/>
    <property type="match status" value="1"/>
</dbReference>
<evidence type="ECO:0000313" key="2">
    <source>
        <dbReference type="Proteomes" id="UP000622552"/>
    </source>
</evidence>
<keyword evidence="2" id="KW-1185">Reference proteome</keyword>
<dbReference type="EC" id="2.7.4.9" evidence="1"/>
<organism evidence="1 2">
    <name type="scientific">Longispora fulva</name>
    <dbReference type="NCBI Taxonomy" id="619741"/>
    <lineage>
        <taxon>Bacteria</taxon>
        <taxon>Bacillati</taxon>
        <taxon>Actinomycetota</taxon>
        <taxon>Actinomycetes</taxon>
        <taxon>Micromonosporales</taxon>
        <taxon>Micromonosporaceae</taxon>
        <taxon>Longispora</taxon>
    </lineage>
</organism>
<dbReference type="EMBL" id="JADOUF010000001">
    <property type="protein sequence ID" value="MBG6136325.1"/>
    <property type="molecule type" value="Genomic_DNA"/>
</dbReference>
<gene>
    <name evidence="1" type="ORF">IW245_002519</name>
</gene>
<evidence type="ECO:0000313" key="1">
    <source>
        <dbReference type="EMBL" id="MBG6136325.1"/>
    </source>
</evidence>
<dbReference type="InterPro" id="IPR027417">
    <property type="entry name" value="P-loop_NTPase"/>
</dbReference>
<dbReference type="AlphaFoldDB" id="A0A8J7GEF0"/>
<keyword evidence="1" id="KW-0808">Transferase</keyword>
<keyword evidence="1" id="KW-0418">Kinase</keyword>
<dbReference type="Proteomes" id="UP000622552">
    <property type="component" value="Unassembled WGS sequence"/>
</dbReference>
<dbReference type="SUPFAM" id="SSF52540">
    <property type="entry name" value="P-loop containing nucleoside triphosphate hydrolases"/>
    <property type="match status" value="1"/>
</dbReference>
<dbReference type="GO" id="GO:0004798">
    <property type="term" value="F:dTMP kinase activity"/>
    <property type="evidence" value="ECO:0007669"/>
    <property type="project" value="UniProtKB-EC"/>
</dbReference>
<sequence>MIIGIEGTSLTGKTTLAAALAASGALRDPLVVPCYWHAAPDPGRLPPAKASSVAGQLAGLEVFLSVEAVRLGLVDAGVREGRDVVVDRTADTLLAHVGAVSAMTEADAYPLALDLIAARRVIVPDLTLHLTARPETLALRARTRPGFPALFVDSFFATLFNKHFTNPAALVTQRCVPVDADADPVAVLATAVAVIAEHSSARTEGTAA</sequence>
<comment type="caution">
    <text evidence="1">The sequence shown here is derived from an EMBL/GenBank/DDBJ whole genome shotgun (WGS) entry which is preliminary data.</text>
</comment>
<protein>
    <submittedName>
        <fullName evidence="1">dTMP kinase</fullName>
        <ecNumber evidence="1">2.7.4.9</ecNumber>
    </submittedName>
</protein>
<reference evidence="1" key="1">
    <citation type="submission" date="2020-11" db="EMBL/GenBank/DDBJ databases">
        <title>Sequencing the genomes of 1000 actinobacteria strains.</title>
        <authorList>
            <person name="Klenk H.-P."/>
        </authorList>
    </citation>
    <scope>NUCLEOTIDE SEQUENCE</scope>
    <source>
        <strain evidence="1">DSM 45356</strain>
    </source>
</reference>
<proteinExistence type="predicted"/>
<name>A0A8J7GEF0_9ACTN</name>
<accession>A0A8J7GEF0</accession>